<dbReference type="SUPFAM" id="SSF46565">
    <property type="entry name" value="Chaperone J-domain"/>
    <property type="match status" value="1"/>
</dbReference>
<feature type="transmembrane region" description="Helical" evidence="1">
    <location>
        <begin position="171"/>
        <end position="189"/>
    </location>
</feature>
<dbReference type="Gene3D" id="1.10.287.110">
    <property type="entry name" value="DnaJ domain"/>
    <property type="match status" value="1"/>
</dbReference>
<dbReference type="OrthoDB" id="445556at2759"/>
<dbReference type="STRING" id="1448318.A0A319E5N8"/>
<organism evidence="3 4">
    <name type="scientific">Aspergillus sclerotiicarbonarius (strain CBS 121057 / IBT 28362)</name>
    <dbReference type="NCBI Taxonomy" id="1448318"/>
    <lineage>
        <taxon>Eukaryota</taxon>
        <taxon>Fungi</taxon>
        <taxon>Dikarya</taxon>
        <taxon>Ascomycota</taxon>
        <taxon>Pezizomycotina</taxon>
        <taxon>Eurotiomycetes</taxon>
        <taxon>Eurotiomycetidae</taxon>
        <taxon>Eurotiales</taxon>
        <taxon>Aspergillaceae</taxon>
        <taxon>Aspergillus</taxon>
        <taxon>Aspergillus subgen. Circumdati</taxon>
    </lineage>
</organism>
<sequence length="260" mass="29526">MELRPTLPISTILAAGHLSRRPRRPSFHCSPVRTLHGEARSSHAPRSSSLPWPSPSDLTPYNILGLQPGDPYNKGTFYDLDKIYHPDRYQTVPSDLPPTIREHRYRLVVAAHELLSNPHKRLTYDHYGVGWGGAHGRGPPRAAGVSRYDHHNTSHESSAREADIFVPHPRLVVLLLVIAFFLQSCLFVVQAQKAEIHARQLHEQSQRLLDRRRSRAAGLRALAAQFERFLLKRDPTGLGLTRREETTYREILPYCAYDGS</sequence>
<dbReference type="PROSITE" id="PS50076">
    <property type="entry name" value="DNAJ_2"/>
    <property type="match status" value="1"/>
</dbReference>
<dbReference type="InterPro" id="IPR018253">
    <property type="entry name" value="DnaJ_domain_CS"/>
</dbReference>
<proteinExistence type="predicted"/>
<evidence type="ECO:0000313" key="3">
    <source>
        <dbReference type="EMBL" id="PYI04650.1"/>
    </source>
</evidence>
<name>A0A319E5N8_ASPSB</name>
<evidence type="ECO:0000259" key="2">
    <source>
        <dbReference type="PROSITE" id="PS50076"/>
    </source>
</evidence>
<evidence type="ECO:0000256" key="1">
    <source>
        <dbReference type="SAM" id="Phobius"/>
    </source>
</evidence>
<protein>
    <recommendedName>
        <fullName evidence="2">J domain-containing protein</fullName>
    </recommendedName>
</protein>
<dbReference type="VEuPathDB" id="FungiDB:BO78DRAFT_420394"/>
<dbReference type="AlphaFoldDB" id="A0A319E5N8"/>
<dbReference type="Proteomes" id="UP000248423">
    <property type="component" value="Unassembled WGS sequence"/>
</dbReference>
<keyword evidence="1" id="KW-0472">Membrane</keyword>
<accession>A0A319E5N8</accession>
<dbReference type="EMBL" id="KZ826366">
    <property type="protein sequence ID" value="PYI04650.1"/>
    <property type="molecule type" value="Genomic_DNA"/>
</dbReference>
<dbReference type="PROSITE" id="PS00636">
    <property type="entry name" value="DNAJ_1"/>
    <property type="match status" value="1"/>
</dbReference>
<dbReference type="InterPro" id="IPR001623">
    <property type="entry name" value="DnaJ_domain"/>
</dbReference>
<gene>
    <name evidence="3" type="ORF">BO78DRAFT_420394</name>
</gene>
<feature type="domain" description="J" evidence="2">
    <location>
        <begin position="59"/>
        <end position="128"/>
    </location>
</feature>
<reference evidence="3 4" key="1">
    <citation type="submission" date="2018-02" db="EMBL/GenBank/DDBJ databases">
        <title>The genomes of Aspergillus section Nigri reveals drivers in fungal speciation.</title>
        <authorList>
            <consortium name="DOE Joint Genome Institute"/>
            <person name="Vesth T.C."/>
            <person name="Nybo J."/>
            <person name="Theobald S."/>
            <person name="Brandl J."/>
            <person name="Frisvad J.C."/>
            <person name="Nielsen K.F."/>
            <person name="Lyhne E.K."/>
            <person name="Kogle M.E."/>
            <person name="Kuo A."/>
            <person name="Riley R."/>
            <person name="Clum A."/>
            <person name="Nolan M."/>
            <person name="Lipzen A."/>
            <person name="Salamov A."/>
            <person name="Henrissat B."/>
            <person name="Wiebenga A."/>
            <person name="De vries R.P."/>
            <person name="Grigoriev I.V."/>
            <person name="Mortensen U.H."/>
            <person name="Andersen M.R."/>
            <person name="Baker S.E."/>
        </authorList>
    </citation>
    <scope>NUCLEOTIDE SEQUENCE [LARGE SCALE GENOMIC DNA]</scope>
    <source>
        <strain evidence="3 4">CBS 121057</strain>
    </source>
</reference>
<keyword evidence="4" id="KW-1185">Reference proteome</keyword>
<keyword evidence="1" id="KW-0812">Transmembrane</keyword>
<dbReference type="InterPro" id="IPR036869">
    <property type="entry name" value="J_dom_sf"/>
</dbReference>
<keyword evidence="1" id="KW-1133">Transmembrane helix</keyword>
<evidence type="ECO:0000313" key="4">
    <source>
        <dbReference type="Proteomes" id="UP000248423"/>
    </source>
</evidence>